<dbReference type="PIRSF" id="PIRSF000521">
    <property type="entry name" value="Transaminase_4ab_Lys_Orn"/>
    <property type="match status" value="1"/>
</dbReference>
<dbReference type="InterPro" id="IPR050103">
    <property type="entry name" value="Class-III_PLP-dep_AT"/>
</dbReference>
<protein>
    <submittedName>
        <fullName evidence="6">Aspartate aminotransferase family protein</fullName>
    </submittedName>
</protein>
<dbReference type="RefSeq" id="WP_332080472.1">
    <property type="nucleotide sequence ID" value="NZ_JAZHYN010000006.1"/>
</dbReference>
<dbReference type="InterPro" id="IPR015424">
    <property type="entry name" value="PyrdxlP-dep_Trfase"/>
</dbReference>
<name>A0ABU7XEX5_9HYPH</name>
<evidence type="ECO:0000256" key="5">
    <source>
        <dbReference type="SAM" id="MobiDB-lite"/>
    </source>
</evidence>
<comment type="cofactor">
    <cofactor evidence="1">
        <name>pyridoxal 5'-phosphate</name>
        <dbReference type="ChEBI" id="CHEBI:597326"/>
    </cofactor>
</comment>
<dbReference type="InterPro" id="IPR015421">
    <property type="entry name" value="PyrdxlP-dep_Trfase_major"/>
</dbReference>
<dbReference type="InterPro" id="IPR015422">
    <property type="entry name" value="PyrdxlP-dep_Trfase_small"/>
</dbReference>
<evidence type="ECO:0000256" key="2">
    <source>
        <dbReference type="ARBA" id="ARBA00022576"/>
    </source>
</evidence>
<dbReference type="PROSITE" id="PS00600">
    <property type="entry name" value="AA_TRANSFER_CLASS_3"/>
    <property type="match status" value="1"/>
</dbReference>
<proteinExistence type="inferred from homology"/>
<keyword evidence="3 4" id="KW-0663">Pyridoxal phosphate</keyword>
<comment type="similarity">
    <text evidence="4">Belongs to the class-III pyridoxal-phosphate-dependent aminotransferase family.</text>
</comment>
<dbReference type="SUPFAM" id="SSF53383">
    <property type="entry name" value="PLP-dependent transferases"/>
    <property type="match status" value="1"/>
</dbReference>
<dbReference type="InterPro" id="IPR049704">
    <property type="entry name" value="Aminotrans_3_PPA_site"/>
</dbReference>
<evidence type="ECO:0000313" key="6">
    <source>
        <dbReference type="EMBL" id="MEF3365562.1"/>
    </source>
</evidence>
<evidence type="ECO:0000313" key="7">
    <source>
        <dbReference type="Proteomes" id="UP001350748"/>
    </source>
</evidence>
<evidence type="ECO:0000256" key="3">
    <source>
        <dbReference type="ARBA" id="ARBA00022898"/>
    </source>
</evidence>
<dbReference type="InterPro" id="IPR005814">
    <property type="entry name" value="Aminotrans_3"/>
</dbReference>
<dbReference type="Gene3D" id="3.40.640.10">
    <property type="entry name" value="Type I PLP-dependent aspartate aminotransferase-like (Major domain)"/>
    <property type="match status" value="1"/>
</dbReference>
<gene>
    <name evidence="6" type="ORF">V3H18_03340</name>
</gene>
<evidence type="ECO:0000256" key="1">
    <source>
        <dbReference type="ARBA" id="ARBA00001933"/>
    </source>
</evidence>
<dbReference type="PANTHER" id="PTHR11986">
    <property type="entry name" value="AMINOTRANSFERASE CLASS III"/>
    <property type="match status" value="1"/>
</dbReference>
<sequence>MTHSSTAPATAPRGVSQNDGASAPVDSAYDLAALVAARENERFALHSKYLNEMWVRVLKTIGYDVGFTRGLGPYLWDRKGDRYLDLLSGWGVFAVGRNHPALREALLSVLDGEFANLVQLDVSVLAGVLAEKLLAYAPGLEKVFFANSGAESVEAAIKFARAATGRAGILHCAHSFHGLTYGSLSMNGDEIFKKGFGPLLPNAREVPFDDLAALDAALKGRDVAAFFVEPIQGKGVNIPSDGYLAGAQALCRKYGTLFVADEIQTGLGRTGRFFAIDHFDGIEPDMIVVAKALSGGHVPVGAVLTRKWIFDKVFDRMDRAVVHGSTFSKNDLAMAAGVATLDVMKNERVVENAAAKGERLLASFRKMAEGYELVADIRGKGLMIGVEFGPPQSFKLKAAWNLLETVNSGLFCQLISIPLFRDHKVLTQVAGHGNHTIKLLPPLTISDADCDWIETSFDAVIADAHKAPSAVWSLGKTLAEHAIKARMSG</sequence>
<dbReference type="Gene3D" id="3.90.1150.10">
    <property type="entry name" value="Aspartate Aminotransferase, domain 1"/>
    <property type="match status" value="1"/>
</dbReference>
<dbReference type="CDD" id="cd00610">
    <property type="entry name" value="OAT_like"/>
    <property type="match status" value="1"/>
</dbReference>
<accession>A0ABU7XEX5</accession>
<evidence type="ECO:0000256" key="4">
    <source>
        <dbReference type="RuleBase" id="RU003560"/>
    </source>
</evidence>
<reference evidence="6 7" key="1">
    <citation type="submission" date="2024-02" db="EMBL/GenBank/DDBJ databases">
        <authorList>
            <person name="Grouzdev D."/>
        </authorList>
    </citation>
    <scope>NUCLEOTIDE SEQUENCE [LARGE SCALE GENOMIC DNA]</scope>
    <source>
        <strain evidence="6 7">9N</strain>
    </source>
</reference>
<dbReference type="Pfam" id="PF00202">
    <property type="entry name" value="Aminotran_3"/>
    <property type="match status" value="1"/>
</dbReference>
<keyword evidence="7" id="KW-1185">Reference proteome</keyword>
<dbReference type="EMBL" id="JAZHYN010000006">
    <property type="protein sequence ID" value="MEF3365562.1"/>
    <property type="molecule type" value="Genomic_DNA"/>
</dbReference>
<dbReference type="GO" id="GO:0008483">
    <property type="term" value="F:transaminase activity"/>
    <property type="evidence" value="ECO:0007669"/>
    <property type="project" value="UniProtKB-KW"/>
</dbReference>
<keyword evidence="2 6" id="KW-0032">Aminotransferase</keyword>
<dbReference type="Proteomes" id="UP001350748">
    <property type="component" value="Unassembled WGS sequence"/>
</dbReference>
<feature type="region of interest" description="Disordered" evidence="5">
    <location>
        <begin position="1"/>
        <end position="21"/>
    </location>
</feature>
<keyword evidence="2 6" id="KW-0808">Transferase</keyword>
<comment type="caution">
    <text evidence="6">The sequence shown here is derived from an EMBL/GenBank/DDBJ whole genome shotgun (WGS) entry which is preliminary data.</text>
</comment>
<dbReference type="PANTHER" id="PTHR11986:SF121">
    <property type="entry name" value="BLR3010 PROTEIN"/>
    <property type="match status" value="1"/>
</dbReference>
<organism evidence="6 7">
    <name type="scientific">Methylocystis borbori</name>
    <dbReference type="NCBI Taxonomy" id="3118750"/>
    <lineage>
        <taxon>Bacteria</taxon>
        <taxon>Pseudomonadati</taxon>
        <taxon>Pseudomonadota</taxon>
        <taxon>Alphaproteobacteria</taxon>
        <taxon>Hyphomicrobiales</taxon>
        <taxon>Methylocystaceae</taxon>
        <taxon>Methylocystis</taxon>
    </lineage>
</organism>